<keyword evidence="2" id="KW-1185">Reference proteome</keyword>
<organism evidence="1 2">
    <name type="scientific">Roseinatronobacter bogoriensis subsp. barguzinensis</name>
    <dbReference type="NCBI Taxonomy" id="441209"/>
    <lineage>
        <taxon>Bacteria</taxon>
        <taxon>Pseudomonadati</taxon>
        <taxon>Pseudomonadota</taxon>
        <taxon>Alphaproteobacteria</taxon>
        <taxon>Rhodobacterales</taxon>
        <taxon>Paracoccaceae</taxon>
        <taxon>Roseinatronobacter</taxon>
    </lineage>
</organism>
<dbReference type="KEGG" id="rbg:BG454_08215"/>
<sequence length="59" mass="6962">MIYPPAPIRTCTWTDFPSIRKVLQHKIFPTTEKPSFLVGLYFPEYFYHICFNQPANQPA</sequence>
<evidence type="ECO:0000313" key="1">
    <source>
        <dbReference type="EMBL" id="ATX65813.1"/>
    </source>
</evidence>
<accession>A0A2K8KD27</accession>
<protein>
    <submittedName>
        <fullName evidence="1">Uncharacterized protein</fullName>
    </submittedName>
</protein>
<dbReference type="Proteomes" id="UP000228948">
    <property type="component" value="Chromosome"/>
</dbReference>
<proteinExistence type="predicted"/>
<reference evidence="1 2" key="1">
    <citation type="submission" date="2017-11" db="EMBL/GenBank/DDBJ databases">
        <title>Revised Sequence and Annotation of the Rhodobaca barguzinensis strain alga05 Genome.</title>
        <authorList>
            <person name="Kopejtka K."/>
            <person name="Tomasch J.M."/>
            <person name="Bunk B."/>
            <person name="Koblizek M."/>
        </authorList>
    </citation>
    <scope>NUCLEOTIDE SEQUENCE [LARGE SCALE GENOMIC DNA]</scope>
    <source>
        <strain evidence="2">alga05</strain>
    </source>
</reference>
<name>A0A2K8KD27_9RHOB</name>
<gene>
    <name evidence="1" type="ORF">BG454_08215</name>
</gene>
<dbReference type="AlphaFoldDB" id="A0A2K8KD27"/>
<evidence type="ECO:0000313" key="2">
    <source>
        <dbReference type="Proteomes" id="UP000228948"/>
    </source>
</evidence>
<dbReference type="EMBL" id="CP024899">
    <property type="protein sequence ID" value="ATX65813.1"/>
    <property type="molecule type" value="Genomic_DNA"/>
</dbReference>